<dbReference type="GO" id="GO:0031490">
    <property type="term" value="F:chromatin DNA binding"/>
    <property type="evidence" value="ECO:0007669"/>
    <property type="project" value="TreeGrafter"/>
</dbReference>
<dbReference type="PANTHER" id="PTHR31606:SF1">
    <property type="entry name" value="WW DOMAIN BINDING PROTEIN 2, ISOFORM E"/>
    <property type="match status" value="1"/>
</dbReference>
<evidence type="ECO:0000313" key="3">
    <source>
        <dbReference type="Proteomes" id="UP000605846"/>
    </source>
</evidence>
<feature type="compositionally biased region" description="Pro residues" evidence="1">
    <location>
        <begin position="182"/>
        <end position="197"/>
    </location>
</feature>
<keyword evidence="3" id="KW-1185">Reference proteome</keyword>
<dbReference type="AlphaFoldDB" id="A0A8H7ENN5"/>
<feature type="region of interest" description="Disordered" evidence="1">
    <location>
        <begin position="130"/>
        <end position="218"/>
    </location>
</feature>
<reference evidence="2" key="1">
    <citation type="submission" date="2020-01" db="EMBL/GenBank/DDBJ databases">
        <title>Genome Sequencing of Three Apophysomyces-Like Fungal Strains Confirms a Novel Fungal Genus in the Mucoromycota with divergent Burkholderia-like Endosymbiotic Bacteria.</title>
        <authorList>
            <person name="Stajich J.E."/>
            <person name="Macias A.M."/>
            <person name="Carter-House D."/>
            <person name="Lovett B."/>
            <person name="Kasson L.R."/>
            <person name="Berry K."/>
            <person name="Grigoriev I."/>
            <person name="Chang Y."/>
            <person name="Spatafora J."/>
            <person name="Kasson M.T."/>
        </authorList>
    </citation>
    <scope>NUCLEOTIDE SEQUENCE</scope>
    <source>
        <strain evidence="2">NRRL A-21654</strain>
    </source>
</reference>
<protein>
    <submittedName>
        <fullName evidence="2">Uncharacterized protein</fullName>
    </submittedName>
</protein>
<dbReference type="GO" id="GO:0003713">
    <property type="term" value="F:transcription coactivator activity"/>
    <property type="evidence" value="ECO:0007669"/>
    <property type="project" value="InterPro"/>
</dbReference>
<dbReference type="Proteomes" id="UP000605846">
    <property type="component" value="Unassembled WGS sequence"/>
</dbReference>
<proteinExistence type="predicted"/>
<sequence length="218" mass="23227">MSLNCVMLTPDAKGFVPLPGEKIFFSQDAVRMLLDCNENGYPGNSGGYWEAKGTVTLSNQRIVFMATPPTAQLQSLNIPTGSLKNWKLEQPWFGANYISGVLLPVPGGGLPKSGKLELKFTEGESNEIPQEYEPLPTYEGPSSAAAVQFPTPAPATPAVPITQQYPPPPPGMPAAPPTQQYPAPPGPMPSAVAPPMPSATSHPPYSDLPPTYEEARRS</sequence>
<comment type="caution">
    <text evidence="2">The sequence shown here is derived from an EMBL/GenBank/DDBJ whole genome shotgun (WGS) entry which is preliminary data.</text>
</comment>
<accession>A0A8H7ENN5</accession>
<dbReference type="SUPFAM" id="SSF50729">
    <property type="entry name" value="PH domain-like"/>
    <property type="match status" value="1"/>
</dbReference>
<dbReference type="EMBL" id="JABAYA010000085">
    <property type="protein sequence ID" value="KAF7726042.1"/>
    <property type="molecule type" value="Genomic_DNA"/>
</dbReference>
<gene>
    <name evidence="2" type="ORF">EC973_009107</name>
</gene>
<dbReference type="CDD" id="cd13214">
    <property type="entry name" value="PH-GRAM_WBP2"/>
    <property type="match status" value="1"/>
</dbReference>
<dbReference type="PANTHER" id="PTHR31606">
    <property type="entry name" value="WW DOMAIN BINDING PROTEIN 2, ISOFORM E"/>
    <property type="match status" value="1"/>
</dbReference>
<dbReference type="OrthoDB" id="1259151at2759"/>
<evidence type="ECO:0000256" key="1">
    <source>
        <dbReference type="SAM" id="MobiDB-lite"/>
    </source>
</evidence>
<evidence type="ECO:0000313" key="2">
    <source>
        <dbReference type="EMBL" id="KAF7726042.1"/>
    </source>
</evidence>
<dbReference type="InterPro" id="IPR044852">
    <property type="entry name" value="WBP2-like"/>
</dbReference>
<dbReference type="GO" id="GO:0005634">
    <property type="term" value="C:nucleus"/>
    <property type="evidence" value="ECO:0007669"/>
    <property type="project" value="TreeGrafter"/>
</dbReference>
<organism evidence="2 3">
    <name type="scientific">Apophysomyces ossiformis</name>
    <dbReference type="NCBI Taxonomy" id="679940"/>
    <lineage>
        <taxon>Eukaryota</taxon>
        <taxon>Fungi</taxon>
        <taxon>Fungi incertae sedis</taxon>
        <taxon>Mucoromycota</taxon>
        <taxon>Mucoromycotina</taxon>
        <taxon>Mucoromycetes</taxon>
        <taxon>Mucorales</taxon>
        <taxon>Mucorineae</taxon>
        <taxon>Mucoraceae</taxon>
        <taxon>Apophysomyces</taxon>
    </lineage>
</organism>
<name>A0A8H7ENN5_9FUNG</name>
<feature type="compositionally biased region" description="Pro residues" evidence="1">
    <location>
        <begin position="165"/>
        <end position="176"/>
    </location>
</feature>